<dbReference type="EMBL" id="LQBQ01000001">
    <property type="protein sequence ID" value="KUJ85681.1"/>
    <property type="molecule type" value="Genomic_DNA"/>
</dbReference>
<feature type="compositionally biased region" description="Low complexity" evidence="1">
    <location>
        <begin position="202"/>
        <end position="212"/>
    </location>
</feature>
<dbReference type="AlphaFoldDB" id="A0A117KH30"/>
<feature type="domain" description="NAD glycohydrolase translocation F5/8 type C" evidence="3">
    <location>
        <begin position="233"/>
        <end position="367"/>
    </location>
</feature>
<reference evidence="4 5" key="1">
    <citation type="submission" date="2015-12" db="EMBL/GenBank/DDBJ databases">
        <authorList>
            <person name="Shamseldin A."/>
            <person name="Moawad H."/>
            <person name="Abd El-Rahim W.M."/>
            <person name="Sadowsky M.J."/>
        </authorList>
    </citation>
    <scope>NUCLEOTIDE SEQUENCE [LARGE SCALE GENOMIC DNA]</scope>
    <source>
        <strain evidence="4 5">ZGT118</strain>
    </source>
</reference>
<dbReference type="OrthoDB" id="321999at2"/>
<comment type="caution">
    <text evidence="4">The sequence shown here is derived from an EMBL/GenBank/DDBJ whole genome shotgun (WGS) entry which is preliminary data.</text>
</comment>
<keyword evidence="5" id="KW-1185">Reference proteome</keyword>
<dbReference type="Proteomes" id="UP000053791">
    <property type="component" value="Unassembled WGS sequence"/>
</dbReference>
<protein>
    <recommendedName>
        <fullName evidence="3">NAD glycohydrolase translocation F5/8 type C domain-containing protein</fullName>
    </recommendedName>
</protein>
<gene>
    <name evidence="4" type="ORF">AVO45_01440</name>
</gene>
<proteinExistence type="predicted"/>
<name>A0A117KH30_9RHOB</name>
<dbReference type="InterPro" id="IPR057561">
    <property type="entry name" value="NADase_transloc"/>
</dbReference>
<feature type="chain" id="PRO_5007150494" description="NAD glycohydrolase translocation F5/8 type C domain-containing protein" evidence="2">
    <location>
        <begin position="21"/>
        <end position="368"/>
    </location>
</feature>
<dbReference type="RefSeq" id="WP_068343709.1">
    <property type="nucleotide sequence ID" value="NZ_LQBQ01000001.1"/>
</dbReference>
<evidence type="ECO:0000313" key="5">
    <source>
        <dbReference type="Proteomes" id="UP000053791"/>
    </source>
</evidence>
<dbReference type="Gene3D" id="3.30.2010.10">
    <property type="entry name" value="Metalloproteases ('zincins'), catalytic domain"/>
    <property type="match status" value="1"/>
</dbReference>
<dbReference type="Gene3D" id="2.60.120.260">
    <property type="entry name" value="Galactose-binding domain-like"/>
    <property type="match status" value="1"/>
</dbReference>
<dbReference type="InterPro" id="IPR008979">
    <property type="entry name" value="Galactose-bd-like_sf"/>
</dbReference>
<dbReference type="SUPFAM" id="SSF49785">
    <property type="entry name" value="Galactose-binding domain-like"/>
    <property type="match status" value="1"/>
</dbReference>
<evidence type="ECO:0000256" key="1">
    <source>
        <dbReference type="SAM" id="MobiDB-lite"/>
    </source>
</evidence>
<dbReference type="NCBIfam" id="NF047619">
    <property type="entry name" value="NADase_discoid"/>
    <property type="match status" value="1"/>
</dbReference>
<keyword evidence="2" id="KW-0732">Signal</keyword>
<dbReference type="STRING" id="1685379.AVO45_01440"/>
<sequence length="368" mass="39862">MFRFALPAALSIFAAFPLQASEQVACTVIGCETVNIDVPKFSSADSFSVQEVWSVVNDILAVSGLAPNFQVVETTEVGNAAAVVIEDERYLAFNPIWIDRYKDDPLATWQLYGIMAHEVGHHLQGHTLTGHGSRPPTELEADEYAGFVLAALGASLSQAQSLWSTLGAEGSATHPPRHQRLAAVERGWSRYIDRQGGGTAKSPAQPAPQASATRPVRAGETCRSLLLNLGPATACSSTALAPQGSNSYGITHLFDGNGNTAWVEGVPGNGEGEYVALTFDQPVRPSRIVLRNGYTKSSKSYWDNARVQVLGILASDGTSQQVTLSDTPDWQEIRLDNREALDWIMLRVDSVYPGRRWTDTALSELYVE</sequence>
<accession>A0A117KH30</accession>
<feature type="region of interest" description="Disordered" evidence="1">
    <location>
        <begin position="193"/>
        <end position="216"/>
    </location>
</feature>
<dbReference type="Pfam" id="PF25302">
    <property type="entry name" value="NADase_transloc"/>
    <property type="match status" value="1"/>
</dbReference>
<feature type="signal peptide" evidence="2">
    <location>
        <begin position="1"/>
        <end position="20"/>
    </location>
</feature>
<evidence type="ECO:0000313" key="4">
    <source>
        <dbReference type="EMBL" id="KUJ85681.1"/>
    </source>
</evidence>
<organism evidence="4 5">
    <name type="scientific">Ruegeria marisrubri</name>
    <dbReference type="NCBI Taxonomy" id="1685379"/>
    <lineage>
        <taxon>Bacteria</taxon>
        <taxon>Pseudomonadati</taxon>
        <taxon>Pseudomonadota</taxon>
        <taxon>Alphaproteobacteria</taxon>
        <taxon>Rhodobacterales</taxon>
        <taxon>Roseobacteraceae</taxon>
        <taxon>Ruegeria</taxon>
    </lineage>
</organism>
<evidence type="ECO:0000256" key="2">
    <source>
        <dbReference type="SAM" id="SignalP"/>
    </source>
</evidence>
<evidence type="ECO:0000259" key="3">
    <source>
        <dbReference type="Pfam" id="PF25302"/>
    </source>
</evidence>